<evidence type="ECO:0000313" key="2">
    <source>
        <dbReference type="Proteomes" id="UP000724584"/>
    </source>
</evidence>
<evidence type="ECO:0000313" key="1">
    <source>
        <dbReference type="EMBL" id="KAH6637214.1"/>
    </source>
</evidence>
<protein>
    <submittedName>
        <fullName evidence="1">Uncharacterized protein</fullName>
    </submittedName>
</protein>
<organism evidence="1 2">
    <name type="scientific">Chaetomium tenue</name>
    <dbReference type="NCBI Taxonomy" id="1854479"/>
    <lineage>
        <taxon>Eukaryota</taxon>
        <taxon>Fungi</taxon>
        <taxon>Dikarya</taxon>
        <taxon>Ascomycota</taxon>
        <taxon>Pezizomycotina</taxon>
        <taxon>Sordariomycetes</taxon>
        <taxon>Sordariomycetidae</taxon>
        <taxon>Sordariales</taxon>
        <taxon>Chaetomiaceae</taxon>
        <taxon>Chaetomium</taxon>
    </lineage>
</organism>
<name>A0ACB7PFW8_9PEZI</name>
<sequence length="171" mass="18690">MVNFRLLPVVLSALLWAQASHASAPDEFVGRAQIQVLNSTDVRTASLTDRVGCLNARGELTLNDCAVFTRSETSTHTLFTSAGNCTFQNPNMPRNTDSIYGQSSHAFFCGEADWDQYDEPSCLEPTMLYLLGSTTGGASRWGSKRAIGKCCGYGYNFNAMILENMVETPKP</sequence>
<gene>
    <name evidence="1" type="ORF">F5144DRAFT_620262</name>
</gene>
<reference evidence="1 2" key="1">
    <citation type="journal article" date="2021" name="Nat. Commun.">
        <title>Genetic determinants of endophytism in the Arabidopsis root mycobiome.</title>
        <authorList>
            <person name="Mesny F."/>
            <person name="Miyauchi S."/>
            <person name="Thiergart T."/>
            <person name="Pickel B."/>
            <person name="Atanasova L."/>
            <person name="Karlsson M."/>
            <person name="Huettel B."/>
            <person name="Barry K.W."/>
            <person name="Haridas S."/>
            <person name="Chen C."/>
            <person name="Bauer D."/>
            <person name="Andreopoulos W."/>
            <person name="Pangilinan J."/>
            <person name="LaButti K."/>
            <person name="Riley R."/>
            <person name="Lipzen A."/>
            <person name="Clum A."/>
            <person name="Drula E."/>
            <person name="Henrissat B."/>
            <person name="Kohler A."/>
            <person name="Grigoriev I.V."/>
            <person name="Martin F.M."/>
            <person name="Hacquard S."/>
        </authorList>
    </citation>
    <scope>NUCLEOTIDE SEQUENCE [LARGE SCALE GENOMIC DNA]</scope>
    <source>
        <strain evidence="1 2">MPI-SDFR-AT-0079</strain>
    </source>
</reference>
<keyword evidence="2" id="KW-1185">Reference proteome</keyword>
<accession>A0ACB7PFW8</accession>
<dbReference type="Proteomes" id="UP000724584">
    <property type="component" value="Unassembled WGS sequence"/>
</dbReference>
<dbReference type="EMBL" id="JAGIZQ010000003">
    <property type="protein sequence ID" value="KAH6637214.1"/>
    <property type="molecule type" value="Genomic_DNA"/>
</dbReference>
<proteinExistence type="predicted"/>
<comment type="caution">
    <text evidence="1">The sequence shown here is derived from an EMBL/GenBank/DDBJ whole genome shotgun (WGS) entry which is preliminary data.</text>
</comment>